<keyword evidence="2" id="KW-1185">Reference proteome</keyword>
<protein>
    <submittedName>
        <fullName evidence="1">Unspecified product</fullName>
    </submittedName>
</protein>
<dbReference type="VEuPathDB" id="TriTrypDB:LtaPh_9913801"/>
<evidence type="ECO:0000313" key="1">
    <source>
        <dbReference type="EMBL" id="GET93954.1"/>
    </source>
</evidence>
<name>A0A640KY75_LEITA</name>
<reference evidence="1" key="1">
    <citation type="submission" date="2019-11" db="EMBL/GenBank/DDBJ databases">
        <title>Leishmania tarentolae CDS.</title>
        <authorList>
            <person name="Goto Y."/>
            <person name="Yamagishi J."/>
        </authorList>
    </citation>
    <scope>NUCLEOTIDE SEQUENCE [LARGE SCALE GENOMIC DNA]</scope>
    <source>
        <strain evidence="1">Parrot Tar II</strain>
    </source>
</reference>
<dbReference type="Proteomes" id="UP000419144">
    <property type="component" value="Unassembled WGS sequence"/>
</dbReference>
<dbReference type="AlphaFoldDB" id="A0A640KY75"/>
<sequence>MRYSHSVSQGSRQAASTFLSPAKADPLLAITRPLTNKAERSERCIASDVGRQVLDSAASE</sequence>
<proteinExistence type="predicted"/>
<evidence type="ECO:0000313" key="2">
    <source>
        <dbReference type="Proteomes" id="UP000419144"/>
    </source>
</evidence>
<comment type="caution">
    <text evidence="1">The sequence shown here is derived from an EMBL/GenBank/DDBJ whole genome shotgun (WGS) entry which is preliminary data.</text>
</comment>
<dbReference type="EMBL" id="BLBS01000136">
    <property type="protein sequence ID" value="GET93954.1"/>
    <property type="molecule type" value="Genomic_DNA"/>
</dbReference>
<accession>A0A640KY75</accession>
<organism evidence="1 2">
    <name type="scientific">Leishmania tarentolae</name>
    <name type="common">Sauroleishmania tarentolae</name>
    <dbReference type="NCBI Taxonomy" id="5689"/>
    <lineage>
        <taxon>Eukaryota</taxon>
        <taxon>Discoba</taxon>
        <taxon>Euglenozoa</taxon>
        <taxon>Kinetoplastea</taxon>
        <taxon>Metakinetoplastina</taxon>
        <taxon>Trypanosomatida</taxon>
        <taxon>Trypanosomatidae</taxon>
        <taxon>Leishmaniinae</taxon>
        <taxon>Leishmania</taxon>
        <taxon>lizard Leishmania</taxon>
    </lineage>
</organism>
<gene>
    <name evidence="1" type="ORF">LtaPh_9913801</name>
</gene>